<dbReference type="InterPro" id="IPR026265">
    <property type="entry name" value="LptC"/>
</dbReference>
<feature type="transmembrane region" description="Helical" evidence="2">
    <location>
        <begin position="55"/>
        <end position="77"/>
    </location>
</feature>
<proteinExistence type="predicted"/>
<keyword evidence="2" id="KW-0472">Membrane</keyword>
<feature type="region of interest" description="Disordered" evidence="1">
    <location>
        <begin position="234"/>
        <end position="269"/>
    </location>
</feature>
<organism evidence="3 4">
    <name type="scientific">Microvirga tunisiensis</name>
    <dbReference type="NCBI Taxonomy" id="2108360"/>
    <lineage>
        <taxon>Bacteria</taxon>
        <taxon>Pseudomonadati</taxon>
        <taxon>Pseudomonadota</taxon>
        <taxon>Alphaproteobacteria</taxon>
        <taxon>Hyphomicrobiales</taxon>
        <taxon>Methylobacteriaceae</taxon>
        <taxon>Microvirga</taxon>
    </lineage>
</organism>
<sequence length="269" mass="28808">MAPCRWSSGRGSDRRGWTKVAGIQGTTMRDGPTSRSAVRSRAFNKARRHSRWVRFAKIAIPLGSLLGMAGVGTMAYYNPFQQIENLSFSSIGVSGTNVTMESPKLNGFKNDNRPYEVTASAATQDVRKPDLVQLKDLKARIVTDERGGVARLQADSGVLDTKKEQLRLRQNIVVTTDGGHEVKLRTAFVRFKAGSVVSNDPVTVSFGNGTIEAEGLDVADNGKVMSFKGRVRTVIQPSSGSTPSSPDAAGTGSTAPSKAPAPQQTSIRP</sequence>
<comment type="caution">
    <text evidence="3">The sequence shown here is derived from an EMBL/GenBank/DDBJ whole genome shotgun (WGS) entry which is preliminary data.</text>
</comment>
<dbReference type="NCBIfam" id="TIGR04409">
    <property type="entry name" value="LptC_YrbK"/>
    <property type="match status" value="1"/>
</dbReference>
<dbReference type="OrthoDB" id="7873824at2"/>
<dbReference type="GO" id="GO:0015221">
    <property type="term" value="F:lipopolysaccharide transmembrane transporter activity"/>
    <property type="evidence" value="ECO:0007669"/>
    <property type="project" value="InterPro"/>
</dbReference>
<name>A0A5N7MJD2_9HYPH</name>
<evidence type="ECO:0000256" key="1">
    <source>
        <dbReference type="SAM" id="MobiDB-lite"/>
    </source>
</evidence>
<dbReference type="AlphaFoldDB" id="A0A5N7MJD2"/>
<dbReference type="GO" id="GO:0005886">
    <property type="term" value="C:plasma membrane"/>
    <property type="evidence" value="ECO:0007669"/>
    <property type="project" value="InterPro"/>
</dbReference>
<keyword evidence="2" id="KW-1133">Transmembrane helix</keyword>
<keyword evidence="4" id="KW-1185">Reference proteome</keyword>
<dbReference type="Proteomes" id="UP000403266">
    <property type="component" value="Unassembled WGS sequence"/>
</dbReference>
<dbReference type="Gene3D" id="2.60.450.10">
    <property type="entry name" value="Lipopolysaccharide (LPS) transport protein A like domain"/>
    <property type="match status" value="1"/>
</dbReference>
<dbReference type="Pfam" id="PF06835">
    <property type="entry name" value="LptC"/>
    <property type="match status" value="1"/>
</dbReference>
<feature type="compositionally biased region" description="Polar residues" evidence="1">
    <location>
        <begin position="235"/>
        <end position="269"/>
    </location>
</feature>
<protein>
    <submittedName>
        <fullName evidence="3">LPS export ABC transporter periplasmic protein LptC</fullName>
    </submittedName>
</protein>
<dbReference type="InterPro" id="IPR010664">
    <property type="entry name" value="LipoPS_assembly_LptC-rel"/>
</dbReference>
<evidence type="ECO:0000313" key="4">
    <source>
        <dbReference type="Proteomes" id="UP000403266"/>
    </source>
</evidence>
<accession>A0A5N7MJD2</accession>
<gene>
    <name evidence="3" type="primary">lptC</name>
    <name evidence="3" type="ORF">FS320_17725</name>
</gene>
<keyword evidence="2" id="KW-0812">Transmembrane</keyword>
<reference evidence="3 4" key="1">
    <citation type="journal article" date="2019" name="Syst. Appl. Microbiol.">
        <title>Microvirga tunisiensis sp. nov., a root nodule symbiotic bacterium isolated from Lupinus micranthus and L. luteus grown in Northern Tunisia.</title>
        <authorList>
            <person name="Msaddak A."/>
            <person name="Rejili M."/>
            <person name="Duran D."/>
            <person name="Mars M."/>
            <person name="Palacios J.M."/>
            <person name="Ruiz-Argueso T."/>
            <person name="Rey L."/>
            <person name="Imperial J."/>
        </authorList>
    </citation>
    <scope>NUCLEOTIDE SEQUENCE [LARGE SCALE GENOMIC DNA]</scope>
    <source>
        <strain evidence="3 4">Lmie10</strain>
    </source>
</reference>
<evidence type="ECO:0000313" key="3">
    <source>
        <dbReference type="EMBL" id="MPR27003.1"/>
    </source>
</evidence>
<evidence type="ECO:0000256" key="2">
    <source>
        <dbReference type="SAM" id="Phobius"/>
    </source>
</evidence>
<dbReference type="EMBL" id="VOSK01000069">
    <property type="protein sequence ID" value="MPR27003.1"/>
    <property type="molecule type" value="Genomic_DNA"/>
</dbReference>